<dbReference type="AlphaFoldDB" id="A0A1S7SDU7"/>
<protein>
    <recommendedName>
        <fullName evidence="1">Transposase IS204/IS1001/IS1096/IS1165 zinc-finger domain-containing protein</fullName>
    </recommendedName>
</protein>
<gene>
    <name evidence="2" type="ORF">AGR4C_pb20128</name>
</gene>
<organism evidence="2 3">
    <name type="scientific">Agrobacterium tumefaciens str. Kerr 14</name>
    <dbReference type="NCBI Taxonomy" id="1183424"/>
    <lineage>
        <taxon>Bacteria</taxon>
        <taxon>Pseudomonadati</taxon>
        <taxon>Pseudomonadota</taxon>
        <taxon>Alphaproteobacteria</taxon>
        <taxon>Hyphomicrobiales</taxon>
        <taxon>Rhizobiaceae</taxon>
        <taxon>Rhizobium/Agrobacterium group</taxon>
        <taxon>Agrobacterium</taxon>
        <taxon>Agrobacterium tumefaciens complex</taxon>
    </lineage>
</organism>
<proteinExistence type="predicted"/>
<dbReference type="PANTHER" id="PTHR33498">
    <property type="entry name" value="TRANSPOSASE FOR INSERTION SEQUENCE ELEMENT IS1557"/>
    <property type="match status" value="1"/>
</dbReference>
<reference evidence="2 3" key="1">
    <citation type="submission" date="2016-01" db="EMBL/GenBank/DDBJ databases">
        <authorList>
            <person name="Oliw E.H."/>
        </authorList>
    </citation>
    <scope>NUCLEOTIDE SEQUENCE [LARGE SCALE GENOMIC DNA]</scope>
    <source>
        <strain evidence="2 3">Kerr 14</strain>
    </source>
</reference>
<sequence>MSTKFRPSDLVPAGFIAERITHVDDETCILLSRSGATALCPACGRMSRTVRSRYCRQVADLPLSGRRVRLLVRTRRFTCEAVLCGTQIFSERFGDVLPPYARRTGRLEHLVHHLALALGGRPAARFAQRLMLPVSNDTLLRVIRRQGLPPSIPPSVIGIDDWLGGVIIAMARSCVTWSVGGRSVCYRIVSQRRQKPGCGEIPKSRLLLVTGVELTGWRQQRRCLTPHRSRIDGI</sequence>
<dbReference type="Proteomes" id="UP000191897">
    <property type="component" value="Unassembled WGS sequence"/>
</dbReference>
<evidence type="ECO:0000313" key="3">
    <source>
        <dbReference type="Proteomes" id="UP000191897"/>
    </source>
</evidence>
<dbReference type="PANTHER" id="PTHR33498:SF1">
    <property type="entry name" value="TRANSPOSASE FOR INSERTION SEQUENCE ELEMENT IS1557"/>
    <property type="match status" value="1"/>
</dbReference>
<feature type="domain" description="Transposase IS204/IS1001/IS1096/IS1165 zinc-finger" evidence="1">
    <location>
        <begin position="38"/>
        <end position="81"/>
    </location>
</feature>
<evidence type="ECO:0000259" key="1">
    <source>
        <dbReference type="Pfam" id="PF14690"/>
    </source>
</evidence>
<dbReference type="InterPro" id="IPR029261">
    <property type="entry name" value="Transposase_Znf"/>
</dbReference>
<accession>A0A1S7SDU7</accession>
<dbReference type="Pfam" id="PF14690">
    <property type="entry name" value="Zn_ribbon_ISL3"/>
    <property type="match status" value="1"/>
</dbReference>
<name>A0A1S7SDU7_AGRTU</name>
<evidence type="ECO:0000313" key="2">
    <source>
        <dbReference type="EMBL" id="CUX67407.1"/>
    </source>
</evidence>
<dbReference type="InterPro" id="IPR047951">
    <property type="entry name" value="Transpos_ISL3"/>
</dbReference>
<dbReference type="EMBL" id="FBWC01000041">
    <property type="protein sequence ID" value="CUX67407.1"/>
    <property type="molecule type" value="Genomic_DNA"/>
</dbReference>